<dbReference type="SUPFAM" id="SSF88659">
    <property type="entry name" value="Sigma3 and sigma4 domains of RNA polymerase sigma factors"/>
    <property type="match status" value="1"/>
</dbReference>
<proteinExistence type="inferred from homology"/>
<evidence type="ECO:0000259" key="6">
    <source>
        <dbReference type="Pfam" id="PF08281"/>
    </source>
</evidence>
<dbReference type="NCBIfam" id="TIGR02937">
    <property type="entry name" value="sigma70-ECF"/>
    <property type="match status" value="1"/>
</dbReference>
<protein>
    <submittedName>
        <fullName evidence="7">RNA polymerase sigma factor</fullName>
    </submittedName>
</protein>
<evidence type="ECO:0000256" key="2">
    <source>
        <dbReference type="ARBA" id="ARBA00023015"/>
    </source>
</evidence>
<reference evidence="7 8" key="1">
    <citation type="submission" date="2024-04" db="EMBL/GenBank/DDBJ databases">
        <title>Albibacterium profundi sp. nov., isolated from sediment of the Challenger Deep of Mariana Trench.</title>
        <authorList>
            <person name="Wang Y."/>
        </authorList>
    </citation>
    <scope>NUCLEOTIDE SEQUENCE [LARGE SCALE GENOMIC DNA]</scope>
    <source>
        <strain evidence="7 8">RHL897</strain>
    </source>
</reference>
<dbReference type="SUPFAM" id="SSF88946">
    <property type="entry name" value="Sigma2 domain of RNA polymerase sigma factors"/>
    <property type="match status" value="1"/>
</dbReference>
<evidence type="ECO:0000256" key="4">
    <source>
        <dbReference type="ARBA" id="ARBA00023163"/>
    </source>
</evidence>
<keyword evidence="3" id="KW-0731">Sigma factor</keyword>
<keyword evidence="2" id="KW-0805">Transcription regulation</keyword>
<feature type="domain" description="RNA polymerase sigma-70 region 2" evidence="5">
    <location>
        <begin position="21"/>
        <end position="87"/>
    </location>
</feature>
<dbReference type="InterPro" id="IPR007627">
    <property type="entry name" value="RNA_pol_sigma70_r2"/>
</dbReference>
<comment type="caution">
    <text evidence="7">The sequence shown here is derived from an EMBL/GenBank/DDBJ whole genome shotgun (WGS) entry which is preliminary data.</text>
</comment>
<evidence type="ECO:0000259" key="5">
    <source>
        <dbReference type="Pfam" id="PF04542"/>
    </source>
</evidence>
<dbReference type="Pfam" id="PF08281">
    <property type="entry name" value="Sigma70_r4_2"/>
    <property type="match status" value="1"/>
</dbReference>
<keyword evidence="4" id="KW-0804">Transcription</keyword>
<feature type="domain" description="RNA polymerase sigma factor 70 region 4 type 2" evidence="6">
    <location>
        <begin position="115"/>
        <end position="166"/>
    </location>
</feature>
<dbReference type="Proteomes" id="UP001580928">
    <property type="component" value="Unassembled WGS sequence"/>
</dbReference>
<evidence type="ECO:0000313" key="7">
    <source>
        <dbReference type="EMBL" id="MFB5945198.1"/>
    </source>
</evidence>
<dbReference type="InterPro" id="IPR013324">
    <property type="entry name" value="RNA_pol_sigma_r3/r4-like"/>
</dbReference>
<comment type="similarity">
    <text evidence="1">Belongs to the sigma-70 factor family. ECF subfamily.</text>
</comment>
<dbReference type="PANTHER" id="PTHR43133">
    <property type="entry name" value="RNA POLYMERASE ECF-TYPE SIGMA FACTO"/>
    <property type="match status" value="1"/>
</dbReference>
<evidence type="ECO:0000256" key="1">
    <source>
        <dbReference type="ARBA" id="ARBA00010641"/>
    </source>
</evidence>
<keyword evidence="8" id="KW-1185">Reference proteome</keyword>
<dbReference type="PANTHER" id="PTHR43133:SF46">
    <property type="entry name" value="RNA POLYMERASE SIGMA-70 FACTOR ECF SUBFAMILY"/>
    <property type="match status" value="1"/>
</dbReference>
<dbReference type="Pfam" id="PF04542">
    <property type="entry name" value="Sigma70_r2"/>
    <property type="match status" value="1"/>
</dbReference>
<dbReference type="Gene3D" id="1.10.1740.10">
    <property type="match status" value="1"/>
</dbReference>
<dbReference type="CDD" id="cd06171">
    <property type="entry name" value="Sigma70_r4"/>
    <property type="match status" value="1"/>
</dbReference>
<accession>A0ABV5CCC2</accession>
<name>A0ABV5CCC2_9SPHI</name>
<dbReference type="InterPro" id="IPR039425">
    <property type="entry name" value="RNA_pol_sigma-70-like"/>
</dbReference>
<sequence>MNLESLLEGCIKNDRKAQEMLYQAYAPKMMTVCLRYADSQFEAEEIMQVGFIKVFKRISSFTGKGSFEGWVRRIIVNTAIEACKKQTFITSIDTLDNEGQLSLQTIDSDRATVTELMEMIRELPAGYRLVFNMYSIEGFSHKEIAERLNITEGASKSQLSRARSRLQQKMKIIERELHGIKS</sequence>
<evidence type="ECO:0000313" key="8">
    <source>
        <dbReference type="Proteomes" id="UP001580928"/>
    </source>
</evidence>
<dbReference type="InterPro" id="IPR014284">
    <property type="entry name" value="RNA_pol_sigma-70_dom"/>
</dbReference>
<dbReference type="Gene3D" id="1.10.10.10">
    <property type="entry name" value="Winged helix-like DNA-binding domain superfamily/Winged helix DNA-binding domain"/>
    <property type="match status" value="1"/>
</dbReference>
<organism evidence="7 8">
    <name type="scientific">Albibacterium profundi</name>
    <dbReference type="NCBI Taxonomy" id="3134906"/>
    <lineage>
        <taxon>Bacteria</taxon>
        <taxon>Pseudomonadati</taxon>
        <taxon>Bacteroidota</taxon>
        <taxon>Sphingobacteriia</taxon>
        <taxon>Sphingobacteriales</taxon>
        <taxon>Sphingobacteriaceae</taxon>
        <taxon>Albibacterium</taxon>
    </lineage>
</organism>
<evidence type="ECO:0000256" key="3">
    <source>
        <dbReference type="ARBA" id="ARBA00023082"/>
    </source>
</evidence>
<dbReference type="InterPro" id="IPR013249">
    <property type="entry name" value="RNA_pol_sigma70_r4_t2"/>
</dbReference>
<dbReference type="EMBL" id="JBBVGT010000002">
    <property type="protein sequence ID" value="MFB5945198.1"/>
    <property type="molecule type" value="Genomic_DNA"/>
</dbReference>
<gene>
    <name evidence="7" type="ORF">WKR92_05085</name>
</gene>
<dbReference type="RefSeq" id="WP_375556742.1">
    <property type="nucleotide sequence ID" value="NZ_JBBVGT010000002.1"/>
</dbReference>
<dbReference type="InterPro" id="IPR013325">
    <property type="entry name" value="RNA_pol_sigma_r2"/>
</dbReference>
<dbReference type="InterPro" id="IPR036388">
    <property type="entry name" value="WH-like_DNA-bd_sf"/>
</dbReference>